<gene>
    <name evidence="1" type="ORF">M422DRAFT_36711</name>
</gene>
<dbReference type="EMBL" id="KN837269">
    <property type="protein sequence ID" value="KIJ30075.1"/>
    <property type="molecule type" value="Genomic_DNA"/>
</dbReference>
<dbReference type="Proteomes" id="UP000054279">
    <property type="component" value="Unassembled WGS sequence"/>
</dbReference>
<dbReference type="AlphaFoldDB" id="A0A0C9UY87"/>
<evidence type="ECO:0000313" key="1">
    <source>
        <dbReference type="EMBL" id="KIJ30075.1"/>
    </source>
</evidence>
<accession>A0A0C9UY87</accession>
<proteinExistence type="predicted"/>
<dbReference type="HOGENOM" id="CLU_031069_0_0_1"/>
<protein>
    <submittedName>
        <fullName evidence="1">Unplaced genomic scaffold SPHSTscaffold_194, whole genome shotgun sequence</fullName>
    </submittedName>
</protein>
<feature type="non-terminal residue" evidence="1">
    <location>
        <position position="431"/>
    </location>
</feature>
<name>A0A0C9UY87_SPHS4</name>
<sequence>MNSNSQLKTALITIPEAAEMNFPPTTKEIVRAYFSKKLRSHLHCDTMGHALCFRDRISGMHREINDNEFSIWVDALCEGEPILTRPPGILRFDAGPSAPVDFSDNASIRSSYYSLFGASSVSSGVPGPGYYAGKGLKWLGAKALIPIGRLAMRNQIDSEVAKLFGAWETSRQNGSDYAGLLEITFFLTEYLRPHQPPIIRSRACAYFKKMRAYLYSEQLAADPLRMRPVIIHIAYFYIDLVKTIPQSDLFIEEVLYNDGENHLDLRSCKPELLFVCLVCRCLLWINDQEYPSFYDRHIRLLGEYIYSCPSIPSVGPSVDKYEQSLRQLALTLSSRHTNSQRPLTRLWLSEMDLYYLCWTRDMWYQKVIYGLGGIPMLLDRLSRPTDHSSAELQLSLSYLNHCLKHKMPIYLHNQCIRVIQNLFRTYGGGHF</sequence>
<evidence type="ECO:0000313" key="2">
    <source>
        <dbReference type="Proteomes" id="UP000054279"/>
    </source>
</evidence>
<keyword evidence="2" id="KW-1185">Reference proteome</keyword>
<reference evidence="1 2" key="1">
    <citation type="submission" date="2014-06" db="EMBL/GenBank/DDBJ databases">
        <title>Evolutionary Origins and Diversification of the Mycorrhizal Mutualists.</title>
        <authorList>
            <consortium name="DOE Joint Genome Institute"/>
            <consortium name="Mycorrhizal Genomics Consortium"/>
            <person name="Kohler A."/>
            <person name="Kuo A."/>
            <person name="Nagy L.G."/>
            <person name="Floudas D."/>
            <person name="Copeland A."/>
            <person name="Barry K.W."/>
            <person name="Cichocki N."/>
            <person name="Veneault-Fourrey C."/>
            <person name="LaButti K."/>
            <person name="Lindquist E.A."/>
            <person name="Lipzen A."/>
            <person name="Lundell T."/>
            <person name="Morin E."/>
            <person name="Murat C."/>
            <person name="Riley R."/>
            <person name="Ohm R."/>
            <person name="Sun H."/>
            <person name="Tunlid A."/>
            <person name="Henrissat B."/>
            <person name="Grigoriev I.V."/>
            <person name="Hibbett D.S."/>
            <person name="Martin F."/>
        </authorList>
    </citation>
    <scope>NUCLEOTIDE SEQUENCE [LARGE SCALE GENOMIC DNA]</scope>
    <source>
        <strain evidence="1 2">SS14</strain>
    </source>
</reference>
<organism evidence="1 2">
    <name type="scientific">Sphaerobolus stellatus (strain SS14)</name>
    <dbReference type="NCBI Taxonomy" id="990650"/>
    <lineage>
        <taxon>Eukaryota</taxon>
        <taxon>Fungi</taxon>
        <taxon>Dikarya</taxon>
        <taxon>Basidiomycota</taxon>
        <taxon>Agaricomycotina</taxon>
        <taxon>Agaricomycetes</taxon>
        <taxon>Phallomycetidae</taxon>
        <taxon>Geastrales</taxon>
        <taxon>Sphaerobolaceae</taxon>
        <taxon>Sphaerobolus</taxon>
    </lineage>
</organism>